<name>A0A934V355_9PSEU</name>
<reference evidence="2" key="1">
    <citation type="submission" date="2020-12" db="EMBL/GenBank/DDBJ databases">
        <title>Prauserella sp. ASG 168, a novel actinomycete isolated from cave rock.</title>
        <authorList>
            <person name="Suriyachadkun C."/>
        </authorList>
    </citation>
    <scope>NUCLEOTIDE SEQUENCE</scope>
    <source>
        <strain evidence="2">ASG 168</strain>
    </source>
</reference>
<dbReference type="GO" id="GO:0009306">
    <property type="term" value="P:protein secretion"/>
    <property type="evidence" value="ECO:0007669"/>
    <property type="project" value="InterPro"/>
</dbReference>
<evidence type="ECO:0000256" key="1">
    <source>
        <dbReference type="SAM" id="MobiDB-lite"/>
    </source>
</evidence>
<accession>A0A934V355</accession>
<dbReference type="InterPro" id="IPR022536">
    <property type="entry name" value="EspC"/>
</dbReference>
<evidence type="ECO:0008006" key="4">
    <source>
        <dbReference type="Google" id="ProtNLM"/>
    </source>
</evidence>
<gene>
    <name evidence="2" type="ORF">JHE00_21370</name>
</gene>
<dbReference type="RefSeq" id="WP_200320867.1">
    <property type="nucleotide sequence ID" value="NZ_JAENJH010000005.1"/>
</dbReference>
<feature type="compositionally biased region" description="Basic and acidic residues" evidence="1">
    <location>
        <begin position="87"/>
        <end position="98"/>
    </location>
</feature>
<evidence type="ECO:0000313" key="2">
    <source>
        <dbReference type="EMBL" id="MBK1786881.1"/>
    </source>
</evidence>
<feature type="compositionally biased region" description="Polar residues" evidence="1">
    <location>
        <begin position="107"/>
        <end position="116"/>
    </location>
</feature>
<keyword evidence="3" id="KW-1185">Reference proteome</keyword>
<dbReference type="Proteomes" id="UP000635245">
    <property type="component" value="Unassembled WGS sequence"/>
</dbReference>
<proteinExistence type="predicted"/>
<feature type="region of interest" description="Disordered" evidence="1">
    <location>
        <begin position="87"/>
        <end position="116"/>
    </location>
</feature>
<comment type="caution">
    <text evidence="2">The sequence shown here is derived from an EMBL/GenBank/DDBJ whole genome shotgun (WGS) entry which is preliminary data.</text>
</comment>
<dbReference type="Pfam" id="PF10824">
    <property type="entry name" value="T7SS_ESX_EspC"/>
    <property type="match status" value="1"/>
</dbReference>
<organism evidence="2 3">
    <name type="scientific">Prauserella cavernicola</name>
    <dbReference type="NCBI Taxonomy" id="2800127"/>
    <lineage>
        <taxon>Bacteria</taxon>
        <taxon>Bacillati</taxon>
        <taxon>Actinomycetota</taxon>
        <taxon>Actinomycetes</taxon>
        <taxon>Pseudonocardiales</taxon>
        <taxon>Pseudonocardiaceae</taxon>
        <taxon>Prauserella</taxon>
    </lineage>
</organism>
<evidence type="ECO:0000313" key="3">
    <source>
        <dbReference type="Proteomes" id="UP000635245"/>
    </source>
</evidence>
<dbReference type="AlphaFoldDB" id="A0A934V355"/>
<protein>
    <recommendedName>
        <fullName evidence="4">ESX-1 secretion-associated protein</fullName>
    </recommendedName>
</protein>
<dbReference type="EMBL" id="JAENJH010000005">
    <property type="protein sequence ID" value="MBK1786881.1"/>
    <property type="molecule type" value="Genomic_DNA"/>
</dbReference>
<sequence length="116" mass="12249">MSGGGHQVEAAELRGYAGLLDRQAQHFTAIEQHARDKGGDTSGYTGLLALLVPVVNGVVSLYGETLQFANGKMTEVRENLDTAADQYEARDADSRSQMDRLGGNLDGVSQPQVGGA</sequence>